<reference evidence="7" key="1">
    <citation type="submission" date="2020-06" db="EMBL/GenBank/DDBJ databases">
        <title>WGS assembly of Ceratodon purpureus strain R40.</title>
        <authorList>
            <person name="Carey S.B."/>
            <person name="Jenkins J."/>
            <person name="Shu S."/>
            <person name="Lovell J.T."/>
            <person name="Sreedasyam A."/>
            <person name="Maumus F."/>
            <person name="Tiley G.P."/>
            <person name="Fernandez-Pozo N."/>
            <person name="Barry K."/>
            <person name="Chen C."/>
            <person name="Wang M."/>
            <person name="Lipzen A."/>
            <person name="Daum C."/>
            <person name="Saski C.A."/>
            <person name="Payton A.C."/>
            <person name="Mcbreen J.C."/>
            <person name="Conrad R.E."/>
            <person name="Kollar L.M."/>
            <person name="Olsson S."/>
            <person name="Huttunen S."/>
            <person name="Landis J.B."/>
            <person name="Wickett N.J."/>
            <person name="Johnson M.G."/>
            <person name="Rensing S.A."/>
            <person name="Grimwood J."/>
            <person name="Schmutz J."/>
            <person name="Mcdaniel S.F."/>
        </authorList>
    </citation>
    <scope>NUCLEOTIDE SEQUENCE</scope>
    <source>
        <strain evidence="7">R40</strain>
    </source>
</reference>
<dbReference type="InterPro" id="IPR013083">
    <property type="entry name" value="Znf_RING/FYVE/PHD"/>
</dbReference>
<proteinExistence type="predicted"/>
<comment type="caution">
    <text evidence="1">Lacks conserved residue(s) required for the propagation of feature annotation.</text>
</comment>
<dbReference type="PROSITE" id="PS00022">
    <property type="entry name" value="EGF_1"/>
    <property type="match status" value="1"/>
</dbReference>
<dbReference type="AlphaFoldDB" id="A0A8T0H9B3"/>
<evidence type="ECO:0000259" key="5">
    <source>
        <dbReference type="PROSITE" id="PS50026"/>
    </source>
</evidence>
<evidence type="ECO:0000256" key="3">
    <source>
        <dbReference type="SAM" id="MobiDB-lite"/>
    </source>
</evidence>
<keyword evidence="4" id="KW-1133">Transmembrane helix</keyword>
<keyword evidence="1" id="KW-1015">Disulfide bond</keyword>
<dbReference type="EMBL" id="CM026428">
    <property type="protein sequence ID" value="KAG0566858.1"/>
    <property type="molecule type" value="Genomic_DNA"/>
</dbReference>
<evidence type="ECO:0000313" key="8">
    <source>
        <dbReference type="Proteomes" id="UP000822688"/>
    </source>
</evidence>
<sequence length="757" mass="83091">MKRSVQGVAPLQYHAAGRAASHQVAGNGTGVVLALLVLLLCSGCEAKLPLKRYLLEVEDQQLNATITSDNVCLKNIVEQKQVVYYNLDVSDCLEDETFGYNYLEVEARIFQQCADSHEWSVLVNTEGVLIPIEGARESSNGTFVDFIGAEHHQYYGHLDIPLDRLGSKPIVGFYSSCGPVQYTLKAWCSQTKGCNLSCSDPDTGPCISLENCRCTRGIDEDEDCIIDVEDLPDEEDLVTRYGLTQTHNGDTLRYGTWKYFRFQAFNNASRILVELSRAYGDVILFVKQEDSEDGGPTSESLPSEQDAYKYADLVGFQNRLSNHHRFINGSGNFYIGVYNTDRCLEEDTIFNLTITIATPTAPLNLCPLNCSYPQGQCVRDNVCDCEPGYGGRYCSGSVFKGAARRTYNGLLQPGEWAYINMTVDDLTDNGIIAVQFNSTTGHPVLLAQENRLPMLTDFTLKFSNSTLGATPSDTYHINTASLSSGQLILGVFNVDYAHRGVSEFHIRLIGTRNGLSIWVILVVALGSSIFLLSLIATVRQVSQRRGQAVPESWGLDFEAVPQDLEMVQRHDRDRVLVSTLPLLAYYQGMVPQEDDGCSICLNSYRTAEIVCRLPGCKHIFHIRCLEEWFQTDDSCPLCRVPLRDQINLSSPEAVSPDLRPPTHSVNSSSMQTPGEGLDNQTASSSSSSHKIVEGHSEKPASKTTKDDGPLLSRGDSNSLGSSSNSEGGSSDSESRLNGTHSEEAANKAACIVSPSVS</sequence>
<dbReference type="PANTHER" id="PTHR47035:SF3">
    <property type="entry name" value="OS11G0150450 PROTEIN"/>
    <property type="match status" value="1"/>
</dbReference>
<evidence type="ECO:0000313" key="7">
    <source>
        <dbReference type="EMBL" id="KAG0566858.1"/>
    </source>
</evidence>
<evidence type="ECO:0000256" key="2">
    <source>
        <dbReference type="PROSITE-ProRule" id="PRU00175"/>
    </source>
</evidence>
<keyword evidence="1" id="KW-0245">EGF-like domain</keyword>
<feature type="disulfide bond" evidence="1">
    <location>
        <begin position="385"/>
        <end position="394"/>
    </location>
</feature>
<evidence type="ECO:0000256" key="1">
    <source>
        <dbReference type="PROSITE-ProRule" id="PRU00076"/>
    </source>
</evidence>
<feature type="domain" description="EGF-like" evidence="5">
    <location>
        <begin position="362"/>
        <end position="395"/>
    </location>
</feature>
<comment type="caution">
    <text evidence="7">The sequence shown here is derived from an EMBL/GenBank/DDBJ whole genome shotgun (WGS) entry which is preliminary data.</text>
</comment>
<dbReference type="InterPro" id="IPR001841">
    <property type="entry name" value="Znf_RING"/>
</dbReference>
<dbReference type="PROSITE" id="PS01186">
    <property type="entry name" value="EGF_2"/>
    <property type="match status" value="1"/>
</dbReference>
<dbReference type="FunFam" id="3.30.40.10:FF:000760">
    <property type="entry name" value="Predicted protein"/>
    <property type="match status" value="1"/>
</dbReference>
<dbReference type="Proteomes" id="UP000822688">
    <property type="component" value="Chromosome 7"/>
</dbReference>
<protein>
    <recommendedName>
        <fullName evidence="9">RING-type domain-containing protein</fullName>
    </recommendedName>
</protein>
<dbReference type="PROSITE" id="PS50026">
    <property type="entry name" value="EGF_3"/>
    <property type="match status" value="1"/>
</dbReference>
<keyword evidence="2" id="KW-0862">Zinc</keyword>
<dbReference type="InterPro" id="IPR000742">
    <property type="entry name" value="EGF"/>
</dbReference>
<evidence type="ECO:0000259" key="6">
    <source>
        <dbReference type="PROSITE" id="PS50089"/>
    </source>
</evidence>
<feature type="transmembrane region" description="Helical" evidence="4">
    <location>
        <begin position="515"/>
        <end position="538"/>
    </location>
</feature>
<dbReference type="SMART" id="SM00184">
    <property type="entry name" value="RING"/>
    <property type="match status" value="1"/>
</dbReference>
<dbReference type="Pfam" id="PF13639">
    <property type="entry name" value="zf-RING_2"/>
    <property type="match status" value="1"/>
</dbReference>
<feature type="compositionally biased region" description="Low complexity" evidence="3">
    <location>
        <begin position="710"/>
        <end position="731"/>
    </location>
</feature>
<keyword evidence="4" id="KW-0812">Transmembrane</keyword>
<gene>
    <name evidence="7" type="ORF">KC19_7G093100</name>
</gene>
<dbReference type="PANTHER" id="PTHR47035">
    <property type="entry name" value="OS11G0150450 PROTEIN"/>
    <property type="match status" value="1"/>
</dbReference>
<feature type="compositionally biased region" description="Polar residues" evidence="3">
    <location>
        <begin position="663"/>
        <end position="689"/>
    </location>
</feature>
<dbReference type="SUPFAM" id="SSF57850">
    <property type="entry name" value="RING/U-box"/>
    <property type="match status" value="1"/>
</dbReference>
<evidence type="ECO:0000256" key="4">
    <source>
        <dbReference type="SAM" id="Phobius"/>
    </source>
</evidence>
<keyword evidence="8" id="KW-1185">Reference proteome</keyword>
<feature type="domain" description="RING-type" evidence="6">
    <location>
        <begin position="597"/>
        <end position="639"/>
    </location>
</feature>
<accession>A0A8T0H9B3</accession>
<dbReference type="PROSITE" id="PS50089">
    <property type="entry name" value="ZF_RING_2"/>
    <property type="match status" value="1"/>
</dbReference>
<dbReference type="GO" id="GO:0008270">
    <property type="term" value="F:zinc ion binding"/>
    <property type="evidence" value="ECO:0007669"/>
    <property type="project" value="UniProtKB-KW"/>
</dbReference>
<dbReference type="Gene3D" id="3.30.40.10">
    <property type="entry name" value="Zinc/RING finger domain, C3HC4 (zinc finger)"/>
    <property type="match status" value="1"/>
</dbReference>
<feature type="region of interest" description="Disordered" evidence="3">
    <location>
        <begin position="650"/>
        <end position="757"/>
    </location>
</feature>
<name>A0A8T0H9B3_CERPU</name>
<dbReference type="InterPro" id="IPR053070">
    <property type="entry name" value="RING-type_E3_ubiquitin-ligase"/>
</dbReference>
<keyword evidence="4" id="KW-0472">Membrane</keyword>
<keyword evidence="2" id="KW-0479">Metal-binding</keyword>
<keyword evidence="2" id="KW-0863">Zinc-finger</keyword>
<feature type="compositionally biased region" description="Basic and acidic residues" evidence="3">
    <location>
        <begin position="690"/>
        <end position="708"/>
    </location>
</feature>
<evidence type="ECO:0008006" key="9">
    <source>
        <dbReference type="Google" id="ProtNLM"/>
    </source>
</evidence>
<organism evidence="7 8">
    <name type="scientific">Ceratodon purpureus</name>
    <name type="common">Fire moss</name>
    <name type="synonym">Dicranum purpureum</name>
    <dbReference type="NCBI Taxonomy" id="3225"/>
    <lineage>
        <taxon>Eukaryota</taxon>
        <taxon>Viridiplantae</taxon>
        <taxon>Streptophyta</taxon>
        <taxon>Embryophyta</taxon>
        <taxon>Bryophyta</taxon>
        <taxon>Bryophytina</taxon>
        <taxon>Bryopsida</taxon>
        <taxon>Dicranidae</taxon>
        <taxon>Pseudoditrichales</taxon>
        <taxon>Ditrichaceae</taxon>
        <taxon>Ceratodon</taxon>
    </lineage>
</organism>